<dbReference type="EMBL" id="GL945429">
    <property type="protein sequence ID" value="EGO29593.1"/>
    <property type="molecule type" value="Genomic_DNA"/>
</dbReference>
<accession>F8NGV1</accession>
<dbReference type="RefSeq" id="XP_007313835.1">
    <property type="nucleotide sequence ID" value="XM_007313773.1"/>
</dbReference>
<dbReference type="GeneID" id="18817544"/>
<name>F8NGV1_SERL9</name>
<reference evidence="1" key="1">
    <citation type="submission" date="2011-04" db="EMBL/GenBank/DDBJ databases">
        <title>Evolution of plant cell wall degrading machinery underlies the functional diversity of forest fungi.</title>
        <authorList>
            <consortium name="US DOE Joint Genome Institute (JGI-PGF)"/>
            <person name="Eastwood D.C."/>
            <person name="Floudas D."/>
            <person name="Binder M."/>
            <person name="Majcherczyk A."/>
            <person name="Schneider P."/>
            <person name="Aerts A."/>
            <person name="Asiegbu F.O."/>
            <person name="Baker S.E."/>
            <person name="Barry K."/>
            <person name="Bendiksby M."/>
            <person name="Blumentritt M."/>
            <person name="Coutinho P.M."/>
            <person name="Cullen D."/>
            <person name="Cullen D."/>
            <person name="Gathman A."/>
            <person name="Goodell B."/>
            <person name="Henrissat B."/>
            <person name="Ihrmark K."/>
            <person name="Kauserud H."/>
            <person name="Kohler A."/>
            <person name="LaButti K."/>
            <person name="Lapidus A."/>
            <person name="Lavin J.L."/>
            <person name="Lee Y.-H."/>
            <person name="Lindquist E."/>
            <person name="Lilly W."/>
            <person name="Lucas S."/>
            <person name="Morin E."/>
            <person name="Murat C."/>
            <person name="Oguiza J.A."/>
            <person name="Park J."/>
            <person name="Pisabarro A.G."/>
            <person name="Riley R."/>
            <person name="Rosling A."/>
            <person name="Salamov A."/>
            <person name="Schmidt O."/>
            <person name="Schmutz J."/>
            <person name="Skrede I."/>
            <person name="Stenlid J."/>
            <person name="Wiebenga A."/>
            <person name="Xie X."/>
            <person name="Kues U."/>
            <person name="Hibbett D.S."/>
            <person name="Hoffmeister D."/>
            <person name="Hogberg N."/>
            <person name="Martin F."/>
            <person name="Grigoriev I.V."/>
            <person name="Watkinson S.C."/>
        </authorList>
    </citation>
    <scope>NUCLEOTIDE SEQUENCE</scope>
    <source>
        <strain evidence="1">S7.9</strain>
    </source>
</reference>
<gene>
    <name evidence="1" type="ORF">SERLADRAFT_457550</name>
</gene>
<proteinExistence type="predicted"/>
<dbReference type="HOGENOM" id="CLU_2655986_0_0_1"/>
<sequence length="76" mass="8557">MDYTYTASERIRPGRQHFLFLVVRVHRYLTSLLAMITSNDKHFVHSGSPGEKNAGSKLLVLSTHFTTAIPLLLPTC</sequence>
<protein>
    <submittedName>
        <fullName evidence="1">Uncharacterized protein</fullName>
    </submittedName>
</protein>
<dbReference type="Proteomes" id="UP000008064">
    <property type="component" value="Unassembled WGS sequence"/>
</dbReference>
<evidence type="ECO:0000313" key="1">
    <source>
        <dbReference type="EMBL" id="EGO29593.1"/>
    </source>
</evidence>
<organism>
    <name type="scientific">Serpula lacrymans var. lacrymans (strain S7.9)</name>
    <name type="common">Dry rot fungus</name>
    <dbReference type="NCBI Taxonomy" id="578457"/>
    <lineage>
        <taxon>Eukaryota</taxon>
        <taxon>Fungi</taxon>
        <taxon>Dikarya</taxon>
        <taxon>Basidiomycota</taxon>
        <taxon>Agaricomycotina</taxon>
        <taxon>Agaricomycetes</taxon>
        <taxon>Agaricomycetidae</taxon>
        <taxon>Boletales</taxon>
        <taxon>Coniophorineae</taxon>
        <taxon>Serpulaceae</taxon>
        <taxon>Serpula</taxon>
    </lineage>
</organism>
<dbReference type="AlphaFoldDB" id="F8NGV1"/>
<dbReference type="KEGG" id="sla:SERLADRAFT_457550"/>